<dbReference type="SUPFAM" id="SSF52518">
    <property type="entry name" value="Thiamin diphosphate-binding fold (THDP-binding)"/>
    <property type="match status" value="1"/>
</dbReference>
<dbReference type="AlphaFoldDB" id="A0A410FSG7"/>
<dbReference type="PANTHER" id="PTHR43088">
    <property type="entry name" value="SUBUNIT OF PYRUVATE:FLAVODOXIN OXIDOREDUCTASE-RELATED"/>
    <property type="match status" value="1"/>
</dbReference>
<dbReference type="Gene3D" id="3.40.50.920">
    <property type="match status" value="1"/>
</dbReference>
<dbReference type="GO" id="GO:0016491">
    <property type="term" value="F:oxidoreductase activity"/>
    <property type="evidence" value="ECO:0007669"/>
    <property type="project" value="UniProtKB-KW"/>
</dbReference>
<feature type="domain" description="Pyruvate:ferredoxin oxidoreductase core" evidence="3">
    <location>
        <begin position="278"/>
        <end position="372"/>
    </location>
</feature>
<evidence type="ECO:0000256" key="1">
    <source>
        <dbReference type="ARBA" id="ARBA00023002"/>
    </source>
</evidence>
<feature type="domain" description="Pyruvate flavodoxin/ferredoxin oxidoreductase pyrimidine binding" evidence="2">
    <location>
        <begin position="21"/>
        <end position="253"/>
    </location>
</feature>
<evidence type="ECO:0000313" key="4">
    <source>
        <dbReference type="EMBL" id="QAA75911.1"/>
    </source>
</evidence>
<dbReference type="InterPro" id="IPR052368">
    <property type="entry name" value="2-oxoacid_oxidoreductase"/>
</dbReference>
<proteinExistence type="predicted"/>
<dbReference type="CDD" id="cd07034">
    <property type="entry name" value="TPP_PYR_PFOR_IOR-alpha_like"/>
    <property type="match status" value="1"/>
</dbReference>
<name>A0A410FSG7_BIPS1</name>
<accession>A0A410FSG7</accession>
<dbReference type="KEGG" id="bih:BIP78_0143"/>
<dbReference type="Pfam" id="PF01855">
    <property type="entry name" value="POR_N"/>
    <property type="match status" value="1"/>
</dbReference>
<evidence type="ECO:0000313" key="5">
    <source>
        <dbReference type="Proteomes" id="UP000287233"/>
    </source>
</evidence>
<evidence type="ECO:0000259" key="2">
    <source>
        <dbReference type="Pfam" id="PF01855"/>
    </source>
</evidence>
<dbReference type="InterPro" id="IPR002880">
    <property type="entry name" value="Pyrv_Fd/Flavodoxin_OxRdtase_N"/>
</dbReference>
<dbReference type="NCBIfam" id="NF006412">
    <property type="entry name" value="PRK08659.1"/>
    <property type="match status" value="1"/>
</dbReference>
<dbReference type="InterPro" id="IPR033412">
    <property type="entry name" value="PFOR_II"/>
</dbReference>
<dbReference type="PANTHER" id="PTHR43088:SF1">
    <property type="entry name" value="SUBUNIT OF PYRUVATE:FLAVODOXIN OXIDOREDUCTASE"/>
    <property type="match status" value="1"/>
</dbReference>
<sequence length="383" mass="41851">MPPKATLSGVHFMNGDEAIAEGAIAAGCRFFAAYPITPQSEISERLAWRLPRIGGAFIQMEDEIAAMAAVLGGAWGGQKAMTATSGPGFSLMMENLGLAIMTETPCVLANVQRGAPSTGLPTAVGQGDMMQARWGSHGHYEIIALVPSSPQEAFDLTVRAFALSERFRVPVLLMTDEVVGHMYERVEIPDEVPVAPRRRPTVPPSEFVPFRPDPDLVPPMACAGEGYRVHVTGLTHDERGYPDMSDETHDRLVRRLCEKILRYRNEITFYEEINLQDAEIAVVSYGISARVAYRALALARQKGIRVGMLRLITAWPFPDERVRALADQVKGIVTVELNLGQMSREVERATGGRVPLGGVFHAGGRIHTPEEVLAGIEEVARAR</sequence>
<reference evidence="5" key="1">
    <citation type="submission" date="2018-12" db="EMBL/GenBank/DDBJ databases">
        <title>Complete genome sequence of an uncultured bacterium of the candidate phylum Bipolaricaulota.</title>
        <authorList>
            <person name="Kadnikov V.V."/>
            <person name="Mardanov A.V."/>
            <person name="Beletsky A.V."/>
            <person name="Frank Y.A."/>
            <person name="Karnachuk O.V."/>
            <person name="Ravin N.V."/>
        </authorList>
    </citation>
    <scope>NUCLEOTIDE SEQUENCE [LARGE SCALE GENOMIC DNA]</scope>
</reference>
<evidence type="ECO:0000259" key="3">
    <source>
        <dbReference type="Pfam" id="PF17147"/>
    </source>
</evidence>
<dbReference type="Pfam" id="PF17147">
    <property type="entry name" value="PFOR_II"/>
    <property type="match status" value="1"/>
</dbReference>
<dbReference type="InterPro" id="IPR029061">
    <property type="entry name" value="THDP-binding"/>
</dbReference>
<protein>
    <submittedName>
        <fullName evidence="4">2-oxoglutarate/2-oxoacid ferredoxin oxidoreductase, alpha subunit</fullName>
    </submittedName>
</protein>
<dbReference type="FunFam" id="3.40.50.970:FF:000022">
    <property type="entry name" value="2-oxoglutarate ferredoxin oxidoreductase alpha subunit"/>
    <property type="match status" value="1"/>
</dbReference>
<dbReference type="InterPro" id="IPR009014">
    <property type="entry name" value="Transketo_C/PFOR_II"/>
</dbReference>
<dbReference type="EMBL" id="CP034928">
    <property type="protein sequence ID" value="QAA75911.1"/>
    <property type="molecule type" value="Genomic_DNA"/>
</dbReference>
<dbReference type="SUPFAM" id="SSF52922">
    <property type="entry name" value="TK C-terminal domain-like"/>
    <property type="match status" value="1"/>
</dbReference>
<gene>
    <name evidence="4" type="ORF">BIP78_0143</name>
</gene>
<keyword evidence="1" id="KW-0560">Oxidoreductase</keyword>
<dbReference type="Gene3D" id="3.40.50.970">
    <property type="match status" value="1"/>
</dbReference>
<organism evidence="4 5">
    <name type="scientific">Bipolaricaulis sibiricus</name>
    <dbReference type="NCBI Taxonomy" id="2501609"/>
    <lineage>
        <taxon>Bacteria</taxon>
        <taxon>Candidatus Bipolaricaulota</taxon>
        <taxon>Candidatus Bipolaricaulia</taxon>
        <taxon>Candidatus Bipolaricaulales</taxon>
        <taxon>Candidatus Bipolaricaulaceae</taxon>
        <taxon>Candidatus Bipolaricaulis</taxon>
    </lineage>
</organism>
<dbReference type="Proteomes" id="UP000287233">
    <property type="component" value="Chromosome"/>
</dbReference>